<evidence type="ECO:0000313" key="5">
    <source>
        <dbReference type="Proteomes" id="UP000078561"/>
    </source>
</evidence>
<proteinExistence type="predicted"/>
<evidence type="ECO:0000313" key="4">
    <source>
        <dbReference type="EMBL" id="SAM04708.1"/>
    </source>
</evidence>
<feature type="compositionally biased region" description="Polar residues" evidence="3">
    <location>
        <begin position="83"/>
        <end position="93"/>
    </location>
</feature>
<accession>A0A168QHB6</accession>
<feature type="coiled-coil region" evidence="2">
    <location>
        <begin position="186"/>
        <end position="213"/>
    </location>
</feature>
<dbReference type="InParanoid" id="A0A168QHB6"/>
<dbReference type="GO" id="GO:0051082">
    <property type="term" value="F:unfolded protein binding"/>
    <property type="evidence" value="ECO:0007669"/>
    <property type="project" value="TreeGrafter"/>
</dbReference>
<feature type="compositionally biased region" description="Acidic residues" evidence="3">
    <location>
        <begin position="99"/>
        <end position="111"/>
    </location>
</feature>
<protein>
    <recommendedName>
        <fullName evidence="1">Vacuolar ATPase assembly protein VMA22</fullName>
    </recommendedName>
</protein>
<dbReference type="EMBL" id="LT554414">
    <property type="protein sequence ID" value="SAM04708.1"/>
    <property type="molecule type" value="Genomic_DNA"/>
</dbReference>
<sequence>MPTTQTVDDIDRLESVCRELDDLTLLYLSKLNQYTQSRTTTTHTLEKGFLDLAHAKYTMGAKTISHLSYDERMKAQVELSVDRGSSSTYTLTRPSAEVSAEDSEAVTSDDDQGLRQRKGTTKGQQKDSEEDDAKEHKADKPDSAKKEKKAAKTNHNPLHWFGLLVSPSLRTSQGHFQIATTHLVDLANLVHDLDTLDQQYEGLKNEKRQLLEQQSIDKTTAALASTTLVE</sequence>
<dbReference type="Pfam" id="PF21730">
    <property type="entry name" value="Vma22_CCDC115"/>
    <property type="match status" value="1"/>
</dbReference>
<evidence type="ECO:0000256" key="2">
    <source>
        <dbReference type="SAM" id="Coils"/>
    </source>
</evidence>
<organism evidence="4">
    <name type="scientific">Absidia glauca</name>
    <name type="common">Pin mould</name>
    <dbReference type="NCBI Taxonomy" id="4829"/>
    <lineage>
        <taxon>Eukaryota</taxon>
        <taxon>Fungi</taxon>
        <taxon>Fungi incertae sedis</taxon>
        <taxon>Mucoromycota</taxon>
        <taxon>Mucoromycotina</taxon>
        <taxon>Mucoromycetes</taxon>
        <taxon>Mucorales</taxon>
        <taxon>Cunninghamellaceae</taxon>
        <taxon>Absidia</taxon>
    </lineage>
</organism>
<reference evidence="4" key="1">
    <citation type="submission" date="2016-04" db="EMBL/GenBank/DDBJ databases">
        <authorList>
            <person name="Evans L.H."/>
            <person name="Alamgir A."/>
            <person name="Owens N."/>
            <person name="Weber N.D."/>
            <person name="Virtaneva K."/>
            <person name="Barbian K."/>
            <person name="Babar A."/>
            <person name="Rosenke K."/>
        </authorList>
    </citation>
    <scope>NUCLEOTIDE SEQUENCE [LARGE SCALE GENOMIC DNA]</scope>
    <source>
        <strain evidence="4">CBS 101.48</strain>
    </source>
</reference>
<evidence type="ECO:0000256" key="1">
    <source>
        <dbReference type="ARBA" id="ARBA00093634"/>
    </source>
</evidence>
<feature type="region of interest" description="Disordered" evidence="3">
    <location>
        <begin position="80"/>
        <end position="153"/>
    </location>
</feature>
<dbReference type="OMA" id="ARFAMGN"/>
<keyword evidence="2" id="KW-0175">Coiled coil</keyword>
<name>A0A168QHB6_ABSGL</name>
<dbReference type="GO" id="GO:0070072">
    <property type="term" value="P:vacuolar proton-transporting V-type ATPase complex assembly"/>
    <property type="evidence" value="ECO:0007669"/>
    <property type="project" value="InterPro"/>
</dbReference>
<gene>
    <name evidence="4" type="primary">ABSGL_10574.1 scaffold 12026</name>
</gene>
<dbReference type="Proteomes" id="UP000078561">
    <property type="component" value="Unassembled WGS sequence"/>
</dbReference>
<feature type="compositionally biased region" description="Basic and acidic residues" evidence="3">
    <location>
        <begin position="133"/>
        <end position="145"/>
    </location>
</feature>
<dbReference type="PANTHER" id="PTHR31996:SF2">
    <property type="entry name" value="COILED-COIL DOMAIN-CONTAINING PROTEIN 115"/>
    <property type="match status" value="1"/>
</dbReference>
<dbReference type="STRING" id="4829.A0A168QHB6"/>
<dbReference type="OrthoDB" id="408631at2759"/>
<evidence type="ECO:0000256" key="3">
    <source>
        <dbReference type="SAM" id="MobiDB-lite"/>
    </source>
</evidence>
<keyword evidence="5" id="KW-1185">Reference proteome</keyword>
<dbReference type="PANTHER" id="PTHR31996">
    <property type="entry name" value="COILED-COIL DOMAIN-CONTAINING PROTEIN 115"/>
    <property type="match status" value="1"/>
</dbReference>
<dbReference type="InterPro" id="IPR040357">
    <property type="entry name" value="Vma22/CCDC115"/>
</dbReference>
<dbReference type="AlphaFoldDB" id="A0A168QHB6"/>